<dbReference type="EC" id="2.7.11.1" evidence="1"/>
<dbReference type="InterPro" id="IPR011009">
    <property type="entry name" value="Kinase-like_dom_sf"/>
</dbReference>
<accession>A0AAV3XMP7</accession>
<dbReference type="CDD" id="cd14014">
    <property type="entry name" value="STKc_PknB_like"/>
    <property type="match status" value="1"/>
</dbReference>
<dbReference type="InterPro" id="IPR008271">
    <property type="entry name" value="Ser/Thr_kinase_AS"/>
</dbReference>
<dbReference type="Pfam" id="PF00400">
    <property type="entry name" value="WD40"/>
    <property type="match status" value="1"/>
</dbReference>
<keyword evidence="13" id="KW-1185">Reference proteome</keyword>
<name>A0AAV3XMP7_9CYAN</name>
<feature type="binding site" evidence="10">
    <location>
        <position position="40"/>
    </location>
    <ligand>
        <name>ATP</name>
        <dbReference type="ChEBI" id="CHEBI:30616"/>
    </ligand>
</feature>
<dbReference type="RefSeq" id="WP_226588328.1">
    <property type="nucleotide sequence ID" value="NZ_BLAY01000133.1"/>
</dbReference>
<dbReference type="PROSITE" id="PS00107">
    <property type="entry name" value="PROTEIN_KINASE_ATP"/>
    <property type="match status" value="1"/>
</dbReference>
<dbReference type="Proteomes" id="UP001050975">
    <property type="component" value="Unassembled WGS sequence"/>
</dbReference>
<evidence type="ECO:0000256" key="3">
    <source>
        <dbReference type="ARBA" id="ARBA00022679"/>
    </source>
</evidence>
<dbReference type="PROSITE" id="PS50011">
    <property type="entry name" value="PROTEIN_KINASE_DOM"/>
    <property type="match status" value="1"/>
</dbReference>
<reference evidence="12" key="1">
    <citation type="submission" date="2019-10" db="EMBL/GenBank/DDBJ databases">
        <title>Draft genome sequece of Microseira wollei NIES-4236.</title>
        <authorList>
            <person name="Yamaguchi H."/>
            <person name="Suzuki S."/>
            <person name="Kawachi M."/>
        </authorList>
    </citation>
    <scope>NUCLEOTIDE SEQUENCE</scope>
    <source>
        <strain evidence="12">NIES-4236</strain>
    </source>
</reference>
<evidence type="ECO:0000256" key="1">
    <source>
        <dbReference type="ARBA" id="ARBA00012513"/>
    </source>
</evidence>
<evidence type="ECO:0000256" key="4">
    <source>
        <dbReference type="ARBA" id="ARBA00022741"/>
    </source>
</evidence>
<evidence type="ECO:0000256" key="2">
    <source>
        <dbReference type="ARBA" id="ARBA00022527"/>
    </source>
</evidence>
<dbReference type="SMART" id="SM00220">
    <property type="entry name" value="S_TKc"/>
    <property type="match status" value="1"/>
</dbReference>
<comment type="catalytic activity">
    <reaction evidence="8">
        <text>L-seryl-[protein] + ATP = O-phospho-L-seryl-[protein] + ADP + H(+)</text>
        <dbReference type="Rhea" id="RHEA:17989"/>
        <dbReference type="Rhea" id="RHEA-COMP:9863"/>
        <dbReference type="Rhea" id="RHEA-COMP:11604"/>
        <dbReference type="ChEBI" id="CHEBI:15378"/>
        <dbReference type="ChEBI" id="CHEBI:29999"/>
        <dbReference type="ChEBI" id="CHEBI:30616"/>
        <dbReference type="ChEBI" id="CHEBI:83421"/>
        <dbReference type="ChEBI" id="CHEBI:456216"/>
        <dbReference type="EC" id="2.7.11.1"/>
    </reaction>
</comment>
<dbReference type="PANTHER" id="PTHR24363">
    <property type="entry name" value="SERINE/THREONINE PROTEIN KINASE"/>
    <property type="match status" value="1"/>
</dbReference>
<keyword evidence="3" id="KW-0808">Transferase</keyword>
<dbReference type="PROSITE" id="PS00108">
    <property type="entry name" value="PROTEIN_KINASE_ST"/>
    <property type="match status" value="1"/>
</dbReference>
<keyword evidence="4 10" id="KW-0547">Nucleotide-binding</keyword>
<dbReference type="PANTHER" id="PTHR24363:SF0">
    <property type="entry name" value="SERINE_THREONINE KINASE LIKE DOMAIN CONTAINING 1"/>
    <property type="match status" value="1"/>
</dbReference>
<evidence type="ECO:0000256" key="6">
    <source>
        <dbReference type="ARBA" id="ARBA00022840"/>
    </source>
</evidence>
<protein>
    <recommendedName>
        <fullName evidence="1">non-specific serine/threonine protein kinase</fullName>
        <ecNumber evidence="1">2.7.11.1</ecNumber>
    </recommendedName>
</protein>
<proteinExistence type="predicted"/>
<dbReference type="SMART" id="SM00320">
    <property type="entry name" value="WD40"/>
    <property type="match status" value="1"/>
</dbReference>
<evidence type="ECO:0000256" key="7">
    <source>
        <dbReference type="ARBA" id="ARBA00047899"/>
    </source>
</evidence>
<dbReference type="AlphaFoldDB" id="A0AAV3XMP7"/>
<feature type="domain" description="Protein kinase" evidence="11">
    <location>
        <begin position="10"/>
        <end position="266"/>
    </location>
</feature>
<dbReference type="Gene3D" id="2.130.10.10">
    <property type="entry name" value="YVTN repeat-like/Quinoprotein amine dehydrogenase"/>
    <property type="match status" value="1"/>
</dbReference>
<dbReference type="GO" id="GO:0004674">
    <property type="term" value="F:protein serine/threonine kinase activity"/>
    <property type="evidence" value="ECO:0007669"/>
    <property type="project" value="UniProtKB-KW"/>
</dbReference>
<keyword evidence="5 12" id="KW-0418">Kinase</keyword>
<keyword evidence="2 12" id="KW-0723">Serine/threonine-protein kinase</keyword>
<evidence type="ECO:0000256" key="10">
    <source>
        <dbReference type="PROSITE-ProRule" id="PRU10141"/>
    </source>
</evidence>
<dbReference type="PROSITE" id="PS50294">
    <property type="entry name" value="WD_REPEATS_REGION"/>
    <property type="match status" value="1"/>
</dbReference>
<keyword evidence="6 10" id="KW-0067">ATP-binding</keyword>
<dbReference type="InterPro" id="IPR036322">
    <property type="entry name" value="WD40_repeat_dom_sf"/>
</dbReference>
<organism evidence="12 13">
    <name type="scientific">Microseira wollei NIES-4236</name>
    <dbReference type="NCBI Taxonomy" id="2530354"/>
    <lineage>
        <taxon>Bacteria</taxon>
        <taxon>Bacillati</taxon>
        <taxon>Cyanobacteriota</taxon>
        <taxon>Cyanophyceae</taxon>
        <taxon>Oscillatoriophycideae</taxon>
        <taxon>Aerosakkonematales</taxon>
        <taxon>Aerosakkonemataceae</taxon>
        <taxon>Microseira</taxon>
    </lineage>
</organism>
<dbReference type="InterPro" id="IPR015943">
    <property type="entry name" value="WD40/YVTN_repeat-like_dom_sf"/>
</dbReference>
<evidence type="ECO:0000313" key="12">
    <source>
        <dbReference type="EMBL" id="GET41752.1"/>
    </source>
</evidence>
<evidence type="ECO:0000259" key="11">
    <source>
        <dbReference type="PROSITE" id="PS50011"/>
    </source>
</evidence>
<evidence type="ECO:0000256" key="5">
    <source>
        <dbReference type="ARBA" id="ARBA00022777"/>
    </source>
</evidence>
<dbReference type="Pfam" id="PF00069">
    <property type="entry name" value="Pkinase"/>
    <property type="match status" value="1"/>
</dbReference>
<dbReference type="Gene3D" id="3.30.200.20">
    <property type="entry name" value="Phosphorylase Kinase, domain 1"/>
    <property type="match status" value="1"/>
</dbReference>
<dbReference type="PROSITE" id="PS50082">
    <property type="entry name" value="WD_REPEATS_2"/>
    <property type="match status" value="1"/>
</dbReference>
<dbReference type="InterPro" id="IPR001680">
    <property type="entry name" value="WD40_rpt"/>
</dbReference>
<gene>
    <name evidence="12" type="ORF">MiSe_65660</name>
</gene>
<evidence type="ECO:0000256" key="9">
    <source>
        <dbReference type="PROSITE-ProRule" id="PRU00221"/>
    </source>
</evidence>
<dbReference type="InterPro" id="IPR017441">
    <property type="entry name" value="Protein_kinase_ATP_BS"/>
</dbReference>
<dbReference type="Gene3D" id="1.10.510.10">
    <property type="entry name" value="Transferase(Phosphotransferase) domain 1"/>
    <property type="match status" value="1"/>
</dbReference>
<feature type="repeat" description="WD" evidence="9">
    <location>
        <begin position="326"/>
        <end position="367"/>
    </location>
</feature>
<evidence type="ECO:0000313" key="13">
    <source>
        <dbReference type="Proteomes" id="UP001050975"/>
    </source>
</evidence>
<comment type="caution">
    <text evidence="12">The sequence shown here is derived from an EMBL/GenBank/DDBJ whole genome shotgun (WGS) entry which is preliminary data.</text>
</comment>
<dbReference type="EMBL" id="BLAY01000133">
    <property type="protein sequence ID" value="GET41752.1"/>
    <property type="molecule type" value="Genomic_DNA"/>
</dbReference>
<evidence type="ECO:0000256" key="8">
    <source>
        <dbReference type="ARBA" id="ARBA00048679"/>
    </source>
</evidence>
<comment type="catalytic activity">
    <reaction evidence="7">
        <text>L-threonyl-[protein] + ATP = O-phospho-L-threonyl-[protein] + ADP + H(+)</text>
        <dbReference type="Rhea" id="RHEA:46608"/>
        <dbReference type="Rhea" id="RHEA-COMP:11060"/>
        <dbReference type="Rhea" id="RHEA-COMP:11605"/>
        <dbReference type="ChEBI" id="CHEBI:15378"/>
        <dbReference type="ChEBI" id="CHEBI:30013"/>
        <dbReference type="ChEBI" id="CHEBI:30616"/>
        <dbReference type="ChEBI" id="CHEBI:61977"/>
        <dbReference type="ChEBI" id="CHEBI:456216"/>
        <dbReference type="EC" id="2.7.11.1"/>
    </reaction>
</comment>
<keyword evidence="9" id="KW-0853">WD repeat</keyword>
<sequence>MIGTILNSRYHIIRKLGQGGFGATFIAEDRWQNNQHCVIKQLKPDALSPATLYLFEKEAEFLFKLGSHPQIPQLLAHFQPNSIFYILQELIDGNHLTQEIKRGQRLGETQVIKLLIEILEVLEYVHQNQVIHRDIKPANIILCRDGKIVLIDFGGIKQVRARSANSTLLTAIIGTPGYTPMEQFNNNAHFCSDIHAVGMMGIFALTGIDPDPRIGGFPKSPLGETLWRDKAQVSPQLADVIDNMVKFDYRQRYQSAKEVVAALKGLSVPKNWSCVRNLEFSLTSVYNKFLFSPEGQILVSGSGIYLGESYNINILQVSTGRIIRTFKGHSGLVSSVAFSPDGQIIASSSHDKKIKIWQVSTGREIRTLKFDDEWFNSI</sequence>
<dbReference type="InterPro" id="IPR000719">
    <property type="entry name" value="Prot_kinase_dom"/>
</dbReference>
<dbReference type="SUPFAM" id="SSF50978">
    <property type="entry name" value="WD40 repeat-like"/>
    <property type="match status" value="1"/>
</dbReference>
<dbReference type="SUPFAM" id="SSF56112">
    <property type="entry name" value="Protein kinase-like (PK-like)"/>
    <property type="match status" value="1"/>
</dbReference>
<dbReference type="GO" id="GO:0005524">
    <property type="term" value="F:ATP binding"/>
    <property type="evidence" value="ECO:0007669"/>
    <property type="project" value="UniProtKB-UniRule"/>
</dbReference>